<gene>
    <name evidence="5" type="ORF">MTBPR1_90116</name>
</gene>
<proteinExistence type="inferred from homology"/>
<evidence type="ECO:0000256" key="2">
    <source>
        <dbReference type="ARBA" id="ARBA00009387"/>
    </source>
</evidence>
<dbReference type="InterPro" id="IPR000189">
    <property type="entry name" value="Transglyc_AS"/>
</dbReference>
<feature type="domain" description="Transglycosylase SLT" evidence="4">
    <location>
        <begin position="34"/>
        <end position="140"/>
    </location>
</feature>
<dbReference type="Proteomes" id="UP000231658">
    <property type="component" value="Unassembled WGS sequence"/>
</dbReference>
<dbReference type="SUPFAM" id="SSF53955">
    <property type="entry name" value="Lysozyme-like"/>
    <property type="match status" value="1"/>
</dbReference>
<dbReference type="GO" id="GO:0016020">
    <property type="term" value="C:membrane"/>
    <property type="evidence" value="ECO:0007669"/>
    <property type="project" value="InterPro"/>
</dbReference>
<dbReference type="PROSITE" id="PS00922">
    <property type="entry name" value="TRANSGLYCOSYLASE"/>
    <property type="match status" value="1"/>
</dbReference>
<evidence type="ECO:0000313" key="6">
    <source>
        <dbReference type="Proteomes" id="UP000231658"/>
    </source>
</evidence>
<sequence>MRRLLTLFWLIGLFMAAAFVANVEAATRFEIKQMVIEEAAQSEVPIALALAVAKVESDFNAKALSSAGARGVMQIMPKTAHEEFGVKAQRLWNPEINIRLGVEFLEQLHEQYDGRWELALSHYNGGTVKGNKPHKYTRKYIHKVQKWQRVYQEQASLWEGRLEDDDRFDVAELREWRPRGGRYNREPLDDFEEVSYEEDWNDTRIIIVERRPSSRWERPPPRPFYGRTHDRRRPVRHFH</sequence>
<dbReference type="CDD" id="cd16896">
    <property type="entry name" value="LT_Slt70-like"/>
    <property type="match status" value="1"/>
</dbReference>
<dbReference type="GO" id="GO:0000270">
    <property type="term" value="P:peptidoglycan metabolic process"/>
    <property type="evidence" value="ECO:0007669"/>
    <property type="project" value="InterPro"/>
</dbReference>
<evidence type="ECO:0000259" key="4">
    <source>
        <dbReference type="Pfam" id="PF01464"/>
    </source>
</evidence>
<dbReference type="RefSeq" id="WP_069190268.1">
    <property type="nucleotide sequence ID" value="NZ_FLYE01000048.1"/>
</dbReference>
<dbReference type="EMBL" id="FLYE01000048">
    <property type="protein sequence ID" value="SCA58269.1"/>
    <property type="molecule type" value="Genomic_DNA"/>
</dbReference>
<evidence type="ECO:0000256" key="1">
    <source>
        <dbReference type="ARBA" id="ARBA00007734"/>
    </source>
</evidence>
<accession>A0A1C3RME0</accession>
<dbReference type="PANTHER" id="PTHR37423">
    <property type="entry name" value="SOLUBLE LYTIC MUREIN TRANSGLYCOSYLASE-RELATED"/>
    <property type="match status" value="1"/>
</dbReference>
<feature type="region of interest" description="Disordered" evidence="3">
    <location>
        <begin position="214"/>
        <end position="239"/>
    </location>
</feature>
<dbReference type="Gene3D" id="1.10.530.10">
    <property type="match status" value="1"/>
</dbReference>
<dbReference type="GO" id="GO:0008933">
    <property type="term" value="F:peptidoglycan lytic transglycosylase activity"/>
    <property type="evidence" value="ECO:0007669"/>
    <property type="project" value="InterPro"/>
</dbReference>
<dbReference type="AlphaFoldDB" id="A0A1C3RME0"/>
<reference evidence="5 6" key="1">
    <citation type="submission" date="2016-07" db="EMBL/GenBank/DDBJ databases">
        <authorList>
            <person name="Lefevre C.T."/>
        </authorList>
    </citation>
    <scope>NUCLEOTIDE SEQUENCE [LARGE SCALE GENOMIC DNA]</scope>
    <source>
        <strain evidence="5">PR1</strain>
    </source>
</reference>
<keyword evidence="6" id="KW-1185">Reference proteome</keyword>
<dbReference type="Pfam" id="PF01464">
    <property type="entry name" value="SLT"/>
    <property type="match status" value="1"/>
</dbReference>
<evidence type="ECO:0000313" key="5">
    <source>
        <dbReference type="EMBL" id="SCA58269.1"/>
    </source>
</evidence>
<organism evidence="5 6">
    <name type="scientific">Candidatus Terasakiella magnetica</name>
    <dbReference type="NCBI Taxonomy" id="1867952"/>
    <lineage>
        <taxon>Bacteria</taxon>
        <taxon>Pseudomonadati</taxon>
        <taxon>Pseudomonadota</taxon>
        <taxon>Alphaproteobacteria</taxon>
        <taxon>Rhodospirillales</taxon>
        <taxon>Terasakiellaceae</taxon>
        <taxon>Terasakiella</taxon>
    </lineage>
</organism>
<dbReference type="OrthoDB" id="9788661at2"/>
<evidence type="ECO:0000256" key="3">
    <source>
        <dbReference type="SAM" id="MobiDB-lite"/>
    </source>
</evidence>
<dbReference type="InterPro" id="IPR008258">
    <property type="entry name" value="Transglycosylase_SLT_dom_1"/>
</dbReference>
<feature type="compositionally biased region" description="Basic residues" evidence="3">
    <location>
        <begin position="229"/>
        <end position="239"/>
    </location>
</feature>
<name>A0A1C3RME0_9PROT</name>
<dbReference type="STRING" id="1867952.MTBPR1_90116"/>
<dbReference type="InterPro" id="IPR023346">
    <property type="entry name" value="Lysozyme-like_dom_sf"/>
</dbReference>
<comment type="similarity">
    <text evidence="1">Belongs to the transglycosylase Slt family.</text>
</comment>
<comment type="similarity">
    <text evidence="2">Belongs to the virb1 family.</text>
</comment>
<dbReference type="PANTHER" id="PTHR37423:SF2">
    <property type="entry name" value="MEMBRANE-BOUND LYTIC MUREIN TRANSGLYCOSYLASE C"/>
    <property type="match status" value="1"/>
</dbReference>
<protein>
    <submittedName>
        <fullName evidence="5">Lytic transglycosylase, catalytic (Modular protein)</fullName>
    </submittedName>
</protein>